<evidence type="ECO:0000259" key="2">
    <source>
        <dbReference type="Pfam" id="PF19762"/>
    </source>
</evidence>
<evidence type="ECO:0000256" key="1">
    <source>
        <dbReference type="SAM" id="Phobius"/>
    </source>
</evidence>
<accession>A0AAE3MEB1</accession>
<gene>
    <name evidence="3" type="ORF">OM074_10335</name>
</gene>
<feature type="domain" description="DUF6249" evidence="2">
    <location>
        <begin position="8"/>
        <end position="112"/>
    </location>
</feature>
<organism evidence="3 4">
    <name type="scientific">Plebeiibacterium marinum</name>
    <dbReference type="NCBI Taxonomy" id="2992111"/>
    <lineage>
        <taxon>Bacteria</taxon>
        <taxon>Pseudomonadati</taxon>
        <taxon>Bacteroidota</taxon>
        <taxon>Bacteroidia</taxon>
        <taxon>Marinilabiliales</taxon>
        <taxon>Marinilabiliaceae</taxon>
        <taxon>Plebeiibacterium</taxon>
    </lineage>
</organism>
<keyword evidence="1" id="KW-0472">Membrane</keyword>
<feature type="transmembrane region" description="Helical" evidence="1">
    <location>
        <begin position="6"/>
        <end position="28"/>
    </location>
</feature>
<keyword evidence="1" id="KW-0812">Transmembrane</keyword>
<feature type="transmembrane region" description="Helical" evidence="1">
    <location>
        <begin position="63"/>
        <end position="84"/>
    </location>
</feature>
<dbReference type="EMBL" id="JAPDPI010000018">
    <property type="protein sequence ID" value="MCW3806025.1"/>
    <property type="molecule type" value="Genomic_DNA"/>
</dbReference>
<name>A0AAE3MEB1_9BACT</name>
<evidence type="ECO:0000313" key="4">
    <source>
        <dbReference type="Proteomes" id="UP001207408"/>
    </source>
</evidence>
<dbReference type="Pfam" id="PF19762">
    <property type="entry name" value="DUF6249"/>
    <property type="match status" value="1"/>
</dbReference>
<feature type="transmembrane region" description="Helical" evidence="1">
    <location>
        <begin position="90"/>
        <end position="110"/>
    </location>
</feature>
<keyword evidence="1" id="KW-1133">Transmembrane helix</keyword>
<evidence type="ECO:0000313" key="3">
    <source>
        <dbReference type="EMBL" id="MCW3806025.1"/>
    </source>
</evidence>
<dbReference type="InterPro" id="IPR046216">
    <property type="entry name" value="DUF6249"/>
</dbReference>
<sequence>MEEILVPIFVVAIVFGTIPGMIVALIYFKNRRIERTALIASGKDAGIFNTGEKKSTIQQALKFGMLSIGVGLGIVVGDFVAKSTDLADPAAYLSMIFIFAGTALLAYYLLQRKIERE</sequence>
<dbReference type="Proteomes" id="UP001207408">
    <property type="component" value="Unassembled WGS sequence"/>
</dbReference>
<dbReference type="RefSeq" id="WP_301199397.1">
    <property type="nucleotide sequence ID" value="NZ_JAPDPI010000018.1"/>
</dbReference>
<comment type="caution">
    <text evidence="3">The sequence shown here is derived from an EMBL/GenBank/DDBJ whole genome shotgun (WGS) entry which is preliminary data.</text>
</comment>
<protein>
    <recommendedName>
        <fullName evidence="2">DUF6249 domain-containing protein</fullName>
    </recommendedName>
</protein>
<dbReference type="AlphaFoldDB" id="A0AAE3MEB1"/>
<reference evidence="3" key="1">
    <citation type="submission" date="2022-10" db="EMBL/GenBank/DDBJ databases">
        <authorList>
            <person name="Yu W.X."/>
        </authorList>
    </citation>
    <scope>NUCLEOTIDE SEQUENCE</scope>
    <source>
        <strain evidence="3">D04</strain>
    </source>
</reference>
<keyword evidence="4" id="KW-1185">Reference proteome</keyword>
<proteinExistence type="predicted"/>